<keyword evidence="2" id="KW-1185">Reference proteome</keyword>
<evidence type="ECO:0000313" key="1">
    <source>
        <dbReference type="EMBL" id="GAX57515.1"/>
    </source>
</evidence>
<dbReference type="AlphaFoldDB" id="A0A250VTS6"/>
<name>A0A250VTS6_STROL</name>
<gene>
    <name evidence="1" type="ORF">SO3561_09085</name>
</gene>
<accession>A0A250VTS6</accession>
<reference evidence="2" key="1">
    <citation type="submission" date="2017-05" db="EMBL/GenBank/DDBJ databases">
        <title>Streptomyces olivochromogenes NBRC 3561 whole genome shotgun sequence.</title>
        <authorList>
            <person name="Dohra H."/>
            <person name="Kodani S."/>
        </authorList>
    </citation>
    <scope>NUCLEOTIDE SEQUENCE [LARGE SCALE GENOMIC DNA]</scope>
    <source>
        <strain evidence="2">NBRC 3561</strain>
    </source>
</reference>
<organism evidence="1 2">
    <name type="scientific">Streptomyces olivochromogenes</name>
    <dbReference type="NCBI Taxonomy" id="1963"/>
    <lineage>
        <taxon>Bacteria</taxon>
        <taxon>Bacillati</taxon>
        <taxon>Actinomycetota</taxon>
        <taxon>Actinomycetes</taxon>
        <taxon>Kitasatosporales</taxon>
        <taxon>Streptomycetaceae</taxon>
        <taxon>Streptomyces</taxon>
    </lineage>
</organism>
<dbReference type="Proteomes" id="UP000217446">
    <property type="component" value="Unassembled WGS sequence"/>
</dbReference>
<evidence type="ECO:0000313" key="2">
    <source>
        <dbReference type="Proteomes" id="UP000217446"/>
    </source>
</evidence>
<sequence length="30" mass="3148">MSAAPDASGVVLHERRGSVLTIAIAINRLE</sequence>
<comment type="caution">
    <text evidence="1">The sequence shown here is derived from an EMBL/GenBank/DDBJ whole genome shotgun (WGS) entry which is preliminary data.</text>
</comment>
<proteinExistence type="predicted"/>
<protein>
    <submittedName>
        <fullName evidence="1">Uncharacterized protein</fullName>
    </submittedName>
</protein>
<dbReference type="EMBL" id="BDQI01000036">
    <property type="protein sequence ID" value="GAX57515.1"/>
    <property type="molecule type" value="Genomic_DNA"/>
</dbReference>